<evidence type="ECO:0000256" key="1">
    <source>
        <dbReference type="SAM" id="Phobius"/>
    </source>
</evidence>
<name>A0AAF1K4H0_9HYPH</name>
<proteinExistence type="predicted"/>
<accession>A0AAF1K4H0</accession>
<dbReference type="PANTHER" id="PTHR34980">
    <property type="entry name" value="INNER MEMBRANE PROTEIN-RELATED-RELATED"/>
    <property type="match status" value="1"/>
</dbReference>
<protein>
    <submittedName>
        <fullName evidence="2">DUF805 domain-containing protein</fullName>
    </submittedName>
</protein>
<dbReference type="AlphaFoldDB" id="A0AAF1K4H0"/>
<reference evidence="2 3" key="1">
    <citation type="journal article" date="2018" name="Sci. Rep.">
        <title>Rhizobium tumorigenes sp. nov., a novel plant tumorigenic bacterium isolated from cane gall tumors on thornless blackberry.</title>
        <authorList>
            <person name="Kuzmanovi N."/>
            <person name="Smalla K."/>
            <person name="Gronow S."/>
            <person name="PuBawska J."/>
        </authorList>
    </citation>
    <scope>NUCLEOTIDE SEQUENCE [LARGE SCALE GENOMIC DNA]</scope>
    <source>
        <strain evidence="2 3">1078</strain>
    </source>
</reference>
<evidence type="ECO:0000313" key="2">
    <source>
        <dbReference type="EMBL" id="WFR95713.1"/>
    </source>
</evidence>
<dbReference type="InterPro" id="IPR008523">
    <property type="entry name" value="DUF805"/>
</dbReference>
<dbReference type="Proteomes" id="UP000249499">
    <property type="component" value="Chromosome"/>
</dbReference>
<feature type="transmembrane region" description="Helical" evidence="1">
    <location>
        <begin position="83"/>
        <end position="102"/>
    </location>
</feature>
<sequence>MEAYIDAMRSYSTFTGRATRSQYWLCALFVLGLLVVALALDKVLGLAFSPGSGGLLVVVVYLVHFMPLLAVSVRRLHDIDRTGWWVLIGPVPLAGLLLLVFACIRSTAGTNRFGPPHAPQQAKLPPSPLMALTRSDGPAFNQLNTIEQLERLATLRASGATDEPEYQKLKSSVLN</sequence>
<organism evidence="2 3">
    <name type="scientific">Rhizobium tumorigenes</name>
    <dbReference type="NCBI Taxonomy" id="2041385"/>
    <lineage>
        <taxon>Bacteria</taxon>
        <taxon>Pseudomonadati</taxon>
        <taxon>Pseudomonadota</taxon>
        <taxon>Alphaproteobacteria</taxon>
        <taxon>Hyphomicrobiales</taxon>
        <taxon>Rhizobiaceae</taxon>
        <taxon>Rhizobium/Agrobacterium group</taxon>
        <taxon>Rhizobium</taxon>
    </lineage>
</organism>
<feature type="transmembrane region" description="Helical" evidence="1">
    <location>
        <begin position="21"/>
        <end position="40"/>
    </location>
</feature>
<gene>
    <name evidence="2" type="ORF">PR017_00745</name>
</gene>
<reference evidence="3" key="2">
    <citation type="journal article" date="2023" name="MicrobiologyOpen">
        <title>Genomics of the tumorigenes clade of the family Rhizobiaceae and description of Rhizobium rhododendri sp. nov.</title>
        <authorList>
            <person name="Kuzmanovic N."/>
            <person name="diCenzo G.C."/>
            <person name="Bunk B."/>
            <person name="Sproeer C."/>
            <person name="Fruehling A."/>
            <person name="Neumann-Schaal M."/>
            <person name="Overmann J."/>
            <person name="Smalla K."/>
        </authorList>
    </citation>
    <scope>NUCLEOTIDE SEQUENCE [LARGE SCALE GENOMIC DNA]</scope>
    <source>
        <strain evidence="3">1078</strain>
    </source>
</reference>
<dbReference type="EMBL" id="CP117255">
    <property type="protein sequence ID" value="WFR95713.1"/>
    <property type="molecule type" value="Genomic_DNA"/>
</dbReference>
<keyword evidence="1" id="KW-0472">Membrane</keyword>
<dbReference type="GO" id="GO:0005886">
    <property type="term" value="C:plasma membrane"/>
    <property type="evidence" value="ECO:0007669"/>
    <property type="project" value="TreeGrafter"/>
</dbReference>
<dbReference type="RefSeq" id="WP_111216974.1">
    <property type="nucleotide sequence ID" value="NZ_CP117255.1"/>
</dbReference>
<dbReference type="PANTHER" id="PTHR34980:SF2">
    <property type="entry name" value="INNER MEMBRANE PROTEIN YHAH-RELATED"/>
    <property type="match status" value="1"/>
</dbReference>
<dbReference type="KEGG" id="rtu:PR017_00745"/>
<keyword evidence="3" id="KW-1185">Reference proteome</keyword>
<keyword evidence="1" id="KW-0812">Transmembrane</keyword>
<evidence type="ECO:0000313" key="3">
    <source>
        <dbReference type="Proteomes" id="UP000249499"/>
    </source>
</evidence>
<keyword evidence="1" id="KW-1133">Transmembrane helix</keyword>
<feature type="transmembrane region" description="Helical" evidence="1">
    <location>
        <begin position="52"/>
        <end position="71"/>
    </location>
</feature>
<dbReference type="Pfam" id="PF05656">
    <property type="entry name" value="DUF805"/>
    <property type="match status" value="1"/>
</dbReference>